<sequence length="200" mass="21875">MHPTPRMTAALHALARRHGFLVRDRAWEETMAAMATAEPPRHDPECTDLISTVIGQVMRLGGIDTDVAVHREVLLRCRPGAPGVRTVPDAVFSARESRLFRGAPPWLEGREVLMVVDTAVPGEEEERSLRRRAYAEAGIPLHLLIERERAMVSLFSRPSAPTAGPGAPGRAYTRLHTVPTGRPLPLPAPFGFDLDTGDLA</sequence>
<dbReference type="AlphaFoldDB" id="A0A7W3THF3"/>
<dbReference type="EMBL" id="VKHT01001204">
    <property type="protein sequence ID" value="MBB0246903.1"/>
    <property type="molecule type" value="Genomic_DNA"/>
</dbReference>
<dbReference type="Gene3D" id="3.90.1570.10">
    <property type="entry name" value="tt1808, chain A"/>
    <property type="match status" value="1"/>
</dbReference>
<keyword evidence="2" id="KW-0255">Endonuclease</keyword>
<gene>
    <name evidence="2" type="ORF">FNQ90_22955</name>
</gene>
<reference evidence="3" key="1">
    <citation type="submission" date="2019-10" db="EMBL/GenBank/DDBJ databases">
        <title>Streptomyces sp. nov., a novel actinobacterium isolated from alkaline environment.</title>
        <authorList>
            <person name="Golinska P."/>
        </authorList>
    </citation>
    <scope>NUCLEOTIDE SEQUENCE [LARGE SCALE GENOMIC DNA]</scope>
    <source>
        <strain evidence="3">DSM 42118</strain>
    </source>
</reference>
<evidence type="ECO:0000313" key="3">
    <source>
        <dbReference type="Proteomes" id="UP000538929"/>
    </source>
</evidence>
<feature type="domain" description="Putative restriction endonuclease" evidence="1">
    <location>
        <begin position="32"/>
        <end position="158"/>
    </location>
</feature>
<keyword evidence="3" id="KW-1185">Reference proteome</keyword>
<dbReference type="InterPro" id="IPR008538">
    <property type="entry name" value="Uma2"/>
</dbReference>
<evidence type="ECO:0000259" key="1">
    <source>
        <dbReference type="Pfam" id="PF05685"/>
    </source>
</evidence>
<proteinExistence type="predicted"/>
<comment type="caution">
    <text evidence="2">The sequence shown here is derived from an EMBL/GenBank/DDBJ whole genome shotgun (WGS) entry which is preliminary data.</text>
</comment>
<keyword evidence="2" id="KW-0378">Hydrolase</keyword>
<evidence type="ECO:0000313" key="2">
    <source>
        <dbReference type="EMBL" id="MBB0246903.1"/>
    </source>
</evidence>
<dbReference type="Pfam" id="PF05685">
    <property type="entry name" value="Uma2"/>
    <property type="match status" value="1"/>
</dbReference>
<name>A0A7W3THF3_9ACTN</name>
<protein>
    <submittedName>
        <fullName evidence="2">Uma2 family endonuclease</fullName>
    </submittedName>
</protein>
<dbReference type="InterPro" id="IPR012296">
    <property type="entry name" value="Nuclease_put_TT1808"/>
</dbReference>
<dbReference type="GO" id="GO:0004519">
    <property type="term" value="F:endonuclease activity"/>
    <property type="evidence" value="ECO:0007669"/>
    <property type="project" value="UniProtKB-KW"/>
</dbReference>
<dbReference type="Proteomes" id="UP000538929">
    <property type="component" value="Unassembled WGS sequence"/>
</dbReference>
<keyword evidence="2" id="KW-0540">Nuclease</keyword>
<organism evidence="2 3">
    <name type="scientific">Streptomyces alkaliphilus</name>
    <dbReference type="NCBI Taxonomy" id="1472722"/>
    <lineage>
        <taxon>Bacteria</taxon>
        <taxon>Bacillati</taxon>
        <taxon>Actinomycetota</taxon>
        <taxon>Actinomycetes</taxon>
        <taxon>Kitasatosporales</taxon>
        <taxon>Streptomycetaceae</taxon>
        <taxon>Streptomyces</taxon>
    </lineage>
</organism>
<accession>A0A7W3THF3</accession>